<feature type="transmembrane region" description="Helical" evidence="8">
    <location>
        <begin position="312"/>
        <end position="331"/>
    </location>
</feature>
<evidence type="ECO:0000256" key="1">
    <source>
        <dbReference type="ARBA" id="ARBA00004651"/>
    </source>
</evidence>
<dbReference type="PRINTS" id="PR01035">
    <property type="entry name" value="TCRTETA"/>
</dbReference>
<dbReference type="Proteomes" id="UP000313231">
    <property type="component" value="Unassembled WGS sequence"/>
</dbReference>
<feature type="transmembrane region" description="Helical" evidence="8">
    <location>
        <begin position="222"/>
        <end position="241"/>
    </location>
</feature>
<sequence length="417" mass="43786">MTERAGWRYTVLVPAVLALLSMIGPFSIDTPFPAFPDMGRDLAVDTGALQLIVTVYLGSFALMSVFHGPLSDAVGRRPVMIGGVAVYVLASLGCVVAGSLPLLLVFRALQGLSAGGATIVSRTVIRDLFEGPQAQRLMSRVAIIFGLAPAVGPLLGGVLLQLGPWQLIFGFQAALGVLLIWSVLFLLPETHPAERRVPLRVGAVLGGLVEVGRVGTFHRRGWATALIFGAQFLYIGGAALFVVDVLGQGELDFWKLFVPMIGSMMLGSWLCGRAAGRISARRLISWGCTTSFVGGVVGVVIAATSWGDRMPWAIVGVALIALGNGVSYPTFQLMLLDRFPARRGAVVSLATFLALVLNAVTAVAVVPVIGGSALGFAVAALIGVGAGQLCWAWHCALEDRDCAVSADVGEREPVELL</sequence>
<proteinExistence type="inferred from homology"/>
<evidence type="ECO:0000256" key="6">
    <source>
        <dbReference type="ARBA" id="ARBA00022989"/>
    </source>
</evidence>
<feature type="transmembrane region" description="Helical" evidence="8">
    <location>
        <begin position="283"/>
        <end position="306"/>
    </location>
</feature>
<dbReference type="PANTHER" id="PTHR42718">
    <property type="entry name" value="MAJOR FACILITATOR SUPERFAMILY MULTIDRUG TRANSPORTER MFSC"/>
    <property type="match status" value="1"/>
</dbReference>
<keyword evidence="11" id="KW-1185">Reference proteome</keyword>
<reference evidence="10 11" key="1">
    <citation type="journal article" date="2016" name="Int. J. Syst. Evol. Microbiol.">
        <title>Nocardioides albidus sp. nov., an actinobacterium isolated from garden soil.</title>
        <authorList>
            <person name="Singh H."/>
            <person name="Du J."/>
            <person name="Trinh H."/>
            <person name="Won K."/>
            <person name="Yang J.E."/>
            <person name="Yin C."/>
            <person name="Kook M."/>
            <person name="Yi T.H."/>
        </authorList>
    </citation>
    <scope>NUCLEOTIDE SEQUENCE [LARGE SCALE GENOMIC DNA]</scope>
    <source>
        <strain evidence="10 11">CCTCC AB 2015297</strain>
    </source>
</reference>
<dbReference type="PROSITE" id="PS50850">
    <property type="entry name" value="MFS"/>
    <property type="match status" value="1"/>
</dbReference>
<dbReference type="Pfam" id="PF07690">
    <property type="entry name" value="MFS_1"/>
    <property type="match status" value="1"/>
</dbReference>
<dbReference type="InterPro" id="IPR020846">
    <property type="entry name" value="MFS_dom"/>
</dbReference>
<feature type="transmembrane region" description="Helical" evidence="8">
    <location>
        <begin position="253"/>
        <end position="271"/>
    </location>
</feature>
<dbReference type="SUPFAM" id="SSF103473">
    <property type="entry name" value="MFS general substrate transporter"/>
    <property type="match status" value="1"/>
</dbReference>
<feature type="transmembrane region" description="Helical" evidence="8">
    <location>
        <begin position="48"/>
        <end position="66"/>
    </location>
</feature>
<dbReference type="EMBL" id="VDMP01000022">
    <property type="protein sequence ID" value="TNM41149.1"/>
    <property type="molecule type" value="Genomic_DNA"/>
</dbReference>
<evidence type="ECO:0000256" key="5">
    <source>
        <dbReference type="ARBA" id="ARBA00022692"/>
    </source>
</evidence>
<dbReference type="OrthoDB" id="9814303at2"/>
<feature type="transmembrane region" description="Helical" evidence="8">
    <location>
        <begin position="343"/>
        <end position="366"/>
    </location>
</feature>
<evidence type="ECO:0000256" key="3">
    <source>
        <dbReference type="ARBA" id="ARBA00022448"/>
    </source>
</evidence>
<feature type="transmembrane region" description="Helical" evidence="8">
    <location>
        <begin position="104"/>
        <end position="125"/>
    </location>
</feature>
<gene>
    <name evidence="10" type="ORF">FHP29_09075</name>
</gene>
<feature type="transmembrane region" description="Helical" evidence="8">
    <location>
        <begin position="7"/>
        <end position="28"/>
    </location>
</feature>
<comment type="caution">
    <text evidence="10">The sequence shown here is derived from an EMBL/GenBank/DDBJ whole genome shotgun (WGS) entry which is preliminary data.</text>
</comment>
<dbReference type="GO" id="GO:1990961">
    <property type="term" value="P:xenobiotic detoxification by transmembrane export across the plasma membrane"/>
    <property type="evidence" value="ECO:0007669"/>
    <property type="project" value="InterPro"/>
</dbReference>
<organism evidence="10 11">
    <name type="scientific">Nocardioides albidus</name>
    <dbReference type="NCBI Taxonomy" id="1517589"/>
    <lineage>
        <taxon>Bacteria</taxon>
        <taxon>Bacillati</taxon>
        <taxon>Actinomycetota</taxon>
        <taxon>Actinomycetes</taxon>
        <taxon>Propionibacteriales</taxon>
        <taxon>Nocardioidaceae</taxon>
        <taxon>Nocardioides</taxon>
    </lineage>
</organism>
<dbReference type="InterPro" id="IPR004812">
    <property type="entry name" value="Efflux_drug-R_Bcr/CmlA"/>
</dbReference>
<dbReference type="GO" id="GO:0005886">
    <property type="term" value="C:plasma membrane"/>
    <property type="evidence" value="ECO:0007669"/>
    <property type="project" value="UniProtKB-SubCell"/>
</dbReference>
<name>A0A5C4W1A8_9ACTN</name>
<evidence type="ECO:0000256" key="8">
    <source>
        <dbReference type="SAM" id="Phobius"/>
    </source>
</evidence>
<dbReference type="InterPro" id="IPR036259">
    <property type="entry name" value="MFS_trans_sf"/>
</dbReference>
<keyword evidence="6 8" id="KW-1133">Transmembrane helix</keyword>
<dbReference type="InterPro" id="IPR011701">
    <property type="entry name" value="MFS"/>
</dbReference>
<feature type="transmembrane region" description="Helical" evidence="8">
    <location>
        <begin position="165"/>
        <end position="187"/>
    </location>
</feature>
<comment type="similarity">
    <text evidence="2">Belongs to the major facilitator superfamily. Bcr/CmlA family.</text>
</comment>
<keyword evidence="5 8" id="KW-0812">Transmembrane</keyword>
<feature type="domain" description="Major facilitator superfamily (MFS) profile" evidence="9">
    <location>
        <begin position="10"/>
        <end position="398"/>
    </location>
</feature>
<dbReference type="AlphaFoldDB" id="A0A5C4W1A8"/>
<evidence type="ECO:0000256" key="2">
    <source>
        <dbReference type="ARBA" id="ARBA00006236"/>
    </source>
</evidence>
<feature type="transmembrane region" description="Helical" evidence="8">
    <location>
        <begin position="78"/>
        <end position="98"/>
    </location>
</feature>
<dbReference type="NCBIfam" id="TIGR00710">
    <property type="entry name" value="efflux_Bcr_CflA"/>
    <property type="match status" value="1"/>
</dbReference>
<evidence type="ECO:0000259" key="9">
    <source>
        <dbReference type="PROSITE" id="PS50850"/>
    </source>
</evidence>
<feature type="transmembrane region" description="Helical" evidence="8">
    <location>
        <begin position="372"/>
        <end position="393"/>
    </location>
</feature>
<feature type="transmembrane region" description="Helical" evidence="8">
    <location>
        <begin position="137"/>
        <end position="159"/>
    </location>
</feature>
<accession>A0A5C4W1A8</accession>
<evidence type="ECO:0000313" key="10">
    <source>
        <dbReference type="EMBL" id="TNM41149.1"/>
    </source>
</evidence>
<dbReference type="InterPro" id="IPR001958">
    <property type="entry name" value="Tet-R_TetA/multi-R_MdtG-like"/>
</dbReference>
<dbReference type="Gene3D" id="1.20.1720.10">
    <property type="entry name" value="Multidrug resistance protein D"/>
    <property type="match status" value="1"/>
</dbReference>
<protein>
    <submittedName>
        <fullName evidence="10">Multidrug effflux MFS transporter</fullName>
    </submittedName>
</protein>
<evidence type="ECO:0000256" key="4">
    <source>
        <dbReference type="ARBA" id="ARBA00022475"/>
    </source>
</evidence>
<evidence type="ECO:0000256" key="7">
    <source>
        <dbReference type="ARBA" id="ARBA00023136"/>
    </source>
</evidence>
<dbReference type="PANTHER" id="PTHR42718:SF9">
    <property type="entry name" value="MAJOR FACILITATOR SUPERFAMILY MULTIDRUG TRANSPORTER MFSC"/>
    <property type="match status" value="1"/>
</dbReference>
<dbReference type="RefSeq" id="WP_139622544.1">
    <property type="nucleotide sequence ID" value="NZ_VDMP01000022.1"/>
</dbReference>
<keyword evidence="4" id="KW-1003">Cell membrane</keyword>
<dbReference type="GO" id="GO:0042910">
    <property type="term" value="F:xenobiotic transmembrane transporter activity"/>
    <property type="evidence" value="ECO:0007669"/>
    <property type="project" value="InterPro"/>
</dbReference>
<comment type="subcellular location">
    <subcellularLocation>
        <location evidence="1">Cell membrane</location>
        <topology evidence="1">Multi-pass membrane protein</topology>
    </subcellularLocation>
</comment>
<keyword evidence="3" id="KW-0813">Transport</keyword>
<keyword evidence="7 8" id="KW-0472">Membrane</keyword>
<dbReference type="CDD" id="cd17320">
    <property type="entry name" value="MFS_MdfA_MDR_like"/>
    <property type="match status" value="1"/>
</dbReference>
<evidence type="ECO:0000313" key="11">
    <source>
        <dbReference type="Proteomes" id="UP000313231"/>
    </source>
</evidence>